<evidence type="ECO:0000313" key="1">
    <source>
        <dbReference type="EMBL" id="MBU8868560.1"/>
    </source>
</evidence>
<reference evidence="1 2" key="1">
    <citation type="submission" date="2021-06" db="EMBL/GenBank/DDBJ databases">
        <authorList>
            <person name="Jeong J.W."/>
        </authorList>
    </citation>
    <scope>NUCLEOTIDE SEQUENCE [LARGE SCALE GENOMIC DNA]</scope>
    <source>
        <strain evidence="1 2">MMS21-TAE1-1</strain>
    </source>
</reference>
<keyword evidence="2" id="KW-1185">Reference proteome</keyword>
<organism evidence="1 2">
    <name type="scientific">Paenarthrobacter aromaticivorans</name>
    <dbReference type="NCBI Taxonomy" id="2849150"/>
    <lineage>
        <taxon>Bacteria</taxon>
        <taxon>Bacillati</taxon>
        <taxon>Actinomycetota</taxon>
        <taxon>Actinomycetes</taxon>
        <taxon>Micrococcales</taxon>
        <taxon>Micrococcaceae</taxon>
        <taxon>Paenarthrobacter</taxon>
    </lineage>
</organism>
<proteinExistence type="predicted"/>
<evidence type="ECO:0000313" key="2">
    <source>
        <dbReference type="Proteomes" id="UP000824166"/>
    </source>
</evidence>
<gene>
    <name evidence="1" type="ORF">KSW38_19895</name>
</gene>
<comment type="caution">
    <text evidence="1">The sequence shown here is derived from an EMBL/GenBank/DDBJ whole genome shotgun (WGS) entry which is preliminary data.</text>
</comment>
<dbReference type="RefSeq" id="WP_216926680.1">
    <property type="nucleotide sequence ID" value="NZ_JAHOPC010000015.1"/>
</dbReference>
<protein>
    <submittedName>
        <fullName evidence="1">Uncharacterized protein</fullName>
    </submittedName>
</protein>
<dbReference type="Proteomes" id="UP000824166">
    <property type="component" value="Unassembled WGS sequence"/>
</dbReference>
<accession>A0ABS6IA16</accession>
<name>A0ABS6IA16_9MICC</name>
<sequence length="76" mass="8865">MDLHLQPDWHRALGQRVEIWRDGEFFRNGTVEAVMPDQSILWISAEGATSRQMIFRKEGCQVFAHFLPAPESVNFY</sequence>
<dbReference type="EMBL" id="JAHOPC010000015">
    <property type="protein sequence ID" value="MBU8868560.1"/>
    <property type="molecule type" value="Genomic_DNA"/>
</dbReference>